<evidence type="ECO:0000256" key="3">
    <source>
        <dbReference type="ARBA" id="ARBA00022964"/>
    </source>
</evidence>
<reference evidence="8 9" key="1">
    <citation type="submission" date="2018-04" db="EMBL/GenBank/DDBJ databases">
        <title>Genomic Encyclopedia of Type Strains, Phase III (KMG-III): the genomes of soil and plant-associated and newly described type strains.</title>
        <authorList>
            <person name="Whitman W."/>
        </authorList>
    </citation>
    <scope>NUCLEOTIDE SEQUENCE [LARGE SCALE GENOMIC DNA]</scope>
    <source>
        <strain evidence="8 9">MA-olki</strain>
    </source>
</reference>
<dbReference type="GO" id="GO:0005506">
    <property type="term" value="F:iron ion binding"/>
    <property type="evidence" value="ECO:0007669"/>
    <property type="project" value="InterPro"/>
</dbReference>
<evidence type="ECO:0000256" key="5">
    <source>
        <dbReference type="ARBA" id="ARBA00023004"/>
    </source>
</evidence>
<protein>
    <submittedName>
        <fullName evidence="8">Prolyl 4-hydroxylase</fullName>
    </submittedName>
</protein>
<dbReference type="Proteomes" id="UP000244013">
    <property type="component" value="Unassembled WGS sequence"/>
</dbReference>
<dbReference type="GO" id="GO:0031418">
    <property type="term" value="F:L-ascorbic acid binding"/>
    <property type="evidence" value="ECO:0007669"/>
    <property type="project" value="InterPro"/>
</dbReference>
<dbReference type="GeneID" id="91005273"/>
<evidence type="ECO:0000313" key="8">
    <source>
        <dbReference type="EMBL" id="PTW48150.1"/>
    </source>
</evidence>
<dbReference type="GO" id="GO:0004656">
    <property type="term" value="F:procollagen-proline 4-dioxygenase activity"/>
    <property type="evidence" value="ECO:0007669"/>
    <property type="project" value="TreeGrafter"/>
</dbReference>
<organism evidence="8 9">
    <name type="scientific">Sphingomonas faeni</name>
    <dbReference type="NCBI Taxonomy" id="185950"/>
    <lineage>
        <taxon>Bacteria</taxon>
        <taxon>Pseudomonadati</taxon>
        <taxon>Pseudomonadota</taxon>
        <taxon>Alphaproteobacteria</taxon>
        <taxon>Sphingomonadales</taxon>
        <taxon>Sphingomonadaceae</taxon>
        <taxon>Sphingomonas</taxon>
    </lineage>
</organism>
<dbReference type="OrthoDB" id="269774at2"/>
<keyword evidence="4" id="KW-0560">Oxidoreductase</keyword>
<evidence type="ECO:0000256" key="2">
    <source>
        <dbReference type="ARBA" id="ARBA00022723"/>
    </source>
</evidence>
<dbReference type="PANTHER" id="PTHR10869:SF246">
    <property type="entry name" value="TRANSMEMBRANE PROLYL 4-HYDROXYLASE"/>
    <property type="match status" value="1"/>
</dbReference>
<evidence type="ECO:0000256" key="6">
    <source>
        <dbReference type="SAM" id="MobiDB-lite"/>
    </source>
</evidence>
<accession>A0A2T5U9I3</accession>
<dbReference type="Gene3D" id="2.60.120.620">
    <property type="entry name" value="q2cbj1_9rhob like domain"/>
    <property type="match status" value="1"/>
</dbReference>
<evidence type="ECO:0000259" key="7">
    <source>
        <dbReference type="SMART" id="SM00702"/>
    </source>
</evidence>
<comment type="cofactor">
    <cofactor evidence="1">
        <name>L-ascorbate</name>
        <dbReference type="ChEBI" id="CHEBI:38290"/>
    </cofactor>
</comment>
<keyword evidence="3" id="KW-0223">Dioxygenase</keyword>
<dbReference type="PANTHER" id="PTHR10869">
    <property type="entry name" value="PROLYL 4-HYDROXYLASE ALPHA SUBUNIT"/>
    <property type="match status" value="1"/>
</dbReference>
<evidence type="ECO:0000313" key="9">
    <source>
        <dbReference type="Proteomes" id="UP000244013"/>
    </source>
</evidence>
<keyword evidence="2" id="KW-0479">Metal-binding</keyword>
<dbReference type="Pfam" id="PF13640">
    <property type="entry name" value="2OG-FeII_Oxy_3"/>
    <property type="match status" value="1"/>
</dbReference>
<name>A0A2T5U9I3_9SPHN</name>
<feature type="domain" description="Prolyl 4-hydroxylase alpha subunit" evidence="7">
    <location>
        <begin position="53"/>
        <end position="232"/>
    </location>
</feature>
<dbReference type="InterPro" id="IPR006620">
    <property type="entry name" value="Pro_4_hyd_alph"/>
</dbReference>
<evidence type="ECO:0000256" key="1">
    <source>
        <dbReference type="ARBA" id="ARBA00001961"/>
    </source>
</evidence>
<keyword evidence="5" id="KW-0408">Iron</keyword>
<dbReference type="InterPro" id="IPR044862">
    <property type="entry name" value="Pro_4_hyd_alph_FE2OG_OXY"/>
</dbReference>
<dbReference type="AlphaFoldDB" id="A0A2T5U9I3"/>
<dbReference type="EMBL" id="QAYE01000002">
    <property type="protein sequence ID" value="PTW48150.1"/>
    <property type="molecule type" value="Genomic_DNA"/>
</dbReference>
<dbReference type="SMART" id="SM00702">
    <property type="entry name" value="P4Hc"/>
    <property type="match status" value="1"/>
</dbReference>
<evidence type="ECO:0000256" key="4">
    <source>
        <dbReference type="ARBA" id="ARBA00023002"/>
    </source>
</evidence>
<dbReference type="RefSeq" id="WP_107953173.1">
    <property type="nucleotide sequence ID" value="NZ_QAYE01000002.1"/>
</dbReference>
<feature type="region of interest" description="Disordered" evidence="6">
    <location>
        <begin position="1"/>
        <end position="24"/>
    </location>
</feature>
<sequence>MTNLDSLGANSDARSTDRRDGQIEALGRANSAEQVRDRILCYPGAVRMPANGVELYIVRDFLTLDECAAVIALIEANRVPSPVVGDAPVSPHRTSETCYLYPGPEPVTAVESKLDLLTGLESRYGEALQGQRYAVGQEFKPHHDFFDTEQPYWLDQVTMGGQRSWSAMTFLNEPEAGGRTNYPTAGVMIAPKAGNLVIWNNMDEYGAPNSGSLHQGMPVEQGVKYVLTKWYRERPWCQ</sequence>
<dbReference type="InterPro" id="IPR045054">
    <property type="entry name" value="P4HA-like"/>
</dbReference>
<gene>
    <name evidence="8" type="ORF">C8J25_102239</name>
</gene>
<comment type="caution">
    <text evidence="8">The sequence shown here is derived from an EMBL/GenBank/DDBJ whole genome shotgun (WGS) entry which is preliminary data.</text>
</comment>
<proteinExistence type="predicted"/>
<feature type="compositionally biased region" description="Polar residues" evidence="6">
    <location>
        <begin position="1"/>
        <end position="13"/>
    </location>
</feature>